<dbReference type="OrthoDB" id="9778870at2"/>
<dbReference type="CDD" id="cd03220">
    <property type="entry name" value="ABC_KpsT_Wzt"/>
    <property type="match status" value="1"/>
</dbReference>
<dbReference type="PROSITE" id="PS00211">
    <property type="entry name" value="ABC_TRANSPORTER_1"/>
    <property type="match status" value="1"/>
</dbReference>
<keyword evidence="3" id="KW-0547">Nucleotide-binding</keyword>
<dbReference type="CDD" id="cd10147">
    <property type="entry name" value="Wzt_C-like"/>
    <property type="match status" value="1"/>
</dbReference>
<dbReference type="InterPro" id="IPR015860">
    <property type="entry name" value="ABC_transpr_TagH-like"/>
</dbReference>
<dbReference type="GO" id="GO:0016887">
    <property type="term" value="F:ATP hydrolysis activity"/>
    <property type="evidence" value="ECO:0007669"/>
    <property type="project" value="InterPro"/>
</dbReference>
<dbReference type="GO" id="GO:0016020">
    <property type="term" value="C:membrane"/>
    <property type="evidence" value="ECO:0007669"/>
    <property type="project" value="InterPro"/>
</dbReference>
<feature type="domain" description="ABC transporter" evidence="5">
    <location>
        <begin position="39"/>
        <end position="262"/>
    </location>
</feature>
<dbReference type="Pfam" id="PF00005">
    <property type="entry name" value="ABC_tran"/>
    <property type="match status" value="1"/>
</dbReference>
<dbReference type="InterPro" id="IPR003593">
    <property type="entry name" value="AAA+_ATPase"/>
</dbReference>
<evidence type="ECO:0000256" key="3">
    <source>
        <dbReference type="ARBA" id="ARBA00022741"/>
    </source>
</evidence>
<dbReference type="GO" id="GO:0005524">
    <property type="term" value="F:ATP binding"/>
    <property type="evidence" value="ECO:0007669"/>
    <property type="project" value="UniProtKB-KW"/>
</dbReference>
<dbReference type="EMBL" id="QQAX01000003">
    <property type="protein sequence ID" value="RDI48148.1"/>
    <property type="molecule type" value="Genomic_DNA"/>
</dbReference>
<sequence>MVSDDFAVRVNGVSKIYRLWNSPRDRLVTTVRGLLTTLLPSKSEWNEKQESPNYRDFYALNNISLDIRKGESWGFVGVNGSGKSTLLKIISGNLRPSTGHVEIDGKVAILDYGSGFNGEFTGKENIYIKATLLGLTRKKIHERYQSIVEFAELGEFINQPVKTYSSGMISRLGFAIMAHVDADIIITDEALAVGDVFFIQKCMNFIRAFLKKGTFLFVSHSINDVLSLCQNAVWLEQGTIKAVGPALKVAKAYLDKDHTSHTKNVSSNENESLQAGSNENEKPVIVLGQPALSQSQTQHLKDARSANPTRLISDSTLKIPVFDAIASQDKGGATILSVTLTNEKEEPFSQMIGGETVKLTVQVKAESRLNSPVVSFQVLDRLGQILFSDNSYLITRNQPFEVDQGDTFSVKFIFQLPLLPPGNYVFRILAALVNQEGEAEILHTVPNALAIHSVTSGARHGLVGIPMHSIKLKCQSVANGE</sequence>
<dbReference type="PANTHER" id="PTHR46743:SF2">
    <property type="entry name" value="TEICHOIC ACIDS EXPORT ATP-BINDING PROTEIN TAGH"/>
    <property type="match status" value="1"/>
</dbReference>
<evidence type="ECO:0000313" key="6">
    <source>
        <dbReference type="EMBL" id="RDI48148.1"/>
    </source>
</evidence>
<gene>
    <name evidence="6" type="ORF">C8D86_103113</name>
</gene>
<accession>A0A370GWT1</accession>
<keyword evidence="4 6" id="KW-0067">ATP-binding</keyword>
<dbReference type="SUPFAM" id="SSF52540">
    <property type="entry name" value="P-loop containing nucleoside triphosphate hydrolases"/>
    <property type="match status" value="1"/>
</dbReference>
<dbReference type="Gene3D" id="2.70.50.60">
    <property type="entry name" value="abc- transporter (atp binding component) like domain"/>
    <property type="match status" value="1"/>
</dbReference>
<dbReference type="AlphaFoldDB" id="A0A370GWT1"/>
<dbReference type="InterPro" id="IPR029439">
    <property type="entry name" value="Wzt_C"/>
</dbReference>
<reference evidence="6 7" key="1">
    <citation type="submission" date="2018-07" db="EMBL/GenBank/DDBJ databases">
        <title>Genomic Encyclopedia of Type Strains, Phase IV (KMG-IV): sequencing the most valuable type-strain genomes for metagenomic binning, comparative biology and taxonomic classification.</title>
        <authorList>
            <person name="Goeker M."/>
        </authorList>
    </citation>
    <scope>NUCLEOTIDE SEQUENCE [LARGE SCALE GENOMIC DNA]</scope>
    <source>
        <strain evidence="6 7">DSM 16500</strain>
    </source>
</reference>
<dbReference type="GO" id="GO:0140359">
    <property type="term" value="F:ABC-type transporter activity"/>
    <property type="evidence" value="ECO:0007669"/>
    <property type="project" value="InterPro"/>
</dbReference>
<name>A0A370GWT1_9COXI</name>
<dbReference type="InterPro" id="IPR050683">
    <property type="entry name" value="Bact_Polysacc_Export_ATP-bd"/>
</dbReference>
<dbReference type="Proteomes" id="UP000254720">
    <property type="component" value="Unassembled WGS sequence"/>
</dbReference>
<dbReference type="RefSeq" id="WP_114833624.1">
    <property type="nucleotide sequence ID" value="NZ_LR699114.1"/>
</dbReference>
<protein>
    <submittedName>
        <fullName evidence="6">Lipopolysaccharide transport system ATP-binding protein</fullName>
    </submittedName>
</protein>
<keyword evidence="2" id="KW-0813">Transport</keyword>
<evidence type="ECO:0000256" key="4">
    <source>
        <dbReference type="ARBA" id="ARBA00022840"/>
    </source>
</evidence>
<evidence type="ECO:0000313" key="7">
    <source>
        <dbReference type="Proteomes" id="UP000254720"/>
    </source>
</evidence>
<evidence type="ECO:0000256" key="2">
    <source>
        <dbReference type="ARBA" id="ARBA00022448"/>
    </source>
</evidence>
<dbReference type="InterPro" id="IPR017871">
    <property type="entry name" value="ABC_transporter-like_CS"/>
</dbReference>
<dbReference type="InterPro" id="IPR027417">
    <property type="entry name" value="P-loop_NTPase"/>
</dbReference>
<dbReference type="Gene3D" id="3.40.50.300">
    <property type="entry name" value="P-loop containing nucleotide triphosphate hydrolases"/>
    <property type="match status" value="1"/>
</dbReference>
<organism evidence="6 7">
    <name type="scientific">Aquicella lusitana</name>
    <dbReference type="NCBI Taxonomy" id="254246"/>
    <lineage>
        <taxon>Bacteria</taxon>
        <taxon>Pseudomonadati</taxon>
        <taxon>Pseudomonadota</taxon>
        <taxon>Gammaproteobacteria</taxon>
        <taxon>Legionellales</taxon>
        <taxon>Coxiellaceae</taxon>
        <taxon>Aquicella</taxon>
    </lineage>
</organism>
<evidence type="ECO:0000259" key="5">
    <source>
        <dbReference type="PROSITE" id="PS50893"/>
    </source>
</evidence>
<dbReference type="PROSITE" id="PS50893">
    <property type="entry name" value="ABC_TRANSPORTER_2"/>
    <property type="match status" value="1"/>
</dbReference>
<dbReference type="PANTHER" id="PTHR46743">
    <property type="entry name" value="TEICHOIC ACIDS EXPORT ATP-BINDING PROTEIN TAGH"/>
    <property type="match status" value="1"/>
</dbReference>
<comment type="similarity">
    <text evidence="1">Belongs to the ABC transporter superfamily.</text>
</comment>
<dbReference type="InterPro" id="IPR003439">
    <property type="entry name" value="ABC_transporter-like_ATP-bd"/>
</dbReference>
<keyword evidence="7" id="KW-1185">Reference proteome</keyword>
<dbReference type="SMART" id="SM00382">
    <property type="entry name" value="AAA"/>
    <property type="match status" value="1"/>
</dbReference>
<proteinExistence type="inferred from homology"/>
<evidence type="ECO:0000256" key="1">
    <source>
        <dbReference type="ARBA" id="ARBA00005417"/>
    </source>
</evidence>
<dbReference type="Pfam" id="PF14524">
    <property type="entry name" value="Wzt_C"/>
    <property type="match status" value="1"/>
</dbReference>
<comment type="caution">
    <text evidence="6">The sequence shown here is derived from an EMBL/GenBank/DDBJ whole genome shotgun (WGS) entry which is preliminary data.</text>
</comment>